<reference evidence="1" key="1">
    <citation type="journal article" date="2020" name="Stud. Mycol.">
        <title>101 Dothideomycetes genomes: a test case for predicting lifestyles and emergence of pathogens.</title>
        <authorList>
            <person name="Haridas S."/>
            <person name="Albert R."/>
            <person name="Binder M."/>
            <person name="Bloem J."/>
            <person name="Labutti K."/>
            <person name="Salamov A."/>
            <person name="Andreopoulos B."/>
            <person name="Baker S."/>
            <person name="Barry K."/>
            <person name="Bills G."/>
            <person name="Bluhm B."/>
            <person name="Cannon C."/>
            <person name="Castanera R."/>
            <person name="Culley D."/>
            <person name="Daum C."/>
            <person name="Ezra D."/>
            <person name="Gonzalez J."/>
            <person name="Henrissat B."/>
            <person name="Kuo A."/>
            <person name="Liang C."/>
            <person name="Lipzen A."/>
            <person name="Lutzoni F."/>
            <person name="Magnuson J."/>
            <person name="Mondo S."/>
            <person name="Nolan M."/>
            <person name="Ohm R."/>
            <person name="Pangilinan J."/>
            <person name="Park H.-J."/>
            <person name="Ramirez L."/>
            <person name="Alfaro M."/>
            <person name="Sun H."/>
            <person name="Tritt A."/>
            <person name="Yoshinaga Y."/>
            <person name="Zwiers L.-H."/>
            <person name="Turgeon B."/>
            <person name="Goodwin S."/>
            <person name="Spatafora J."/>
            <person name="Crous P."/>
            <person name="Grigoriev I."/>
        </authorList>
    </citation>
    <scope>NUCLEOTIDE SEQUENCE</scope>
    <source>
        <strain evidence="1">CBS 627.86</strain>
    </source>
</reference>
<organism evidence="1 2">
    <name type="scientific">Lophiotrema nucula</name>
    <dbReference type="NCBI Taxonomy" id="690887"/>
    <lineage>
        <taxon>Eukaryota</taxon>
        <taxon>Fungi</taxon>
        <taxon>Dikarya</taxon>
        <taxon>Ascomycota</taxon>
        <taxon>Pezizomycotina</taxon>
        <taxon>Dothideomycetes</taxon>
        <taxon>Pleosporomycetidae</taxon>
        <taxon>Pleosporales</taxon>
        <taxon>Lophiotremataceae</taxon>
        <taxon>Lophiotrema</taxon>
    </lineage>
</organism>
<proteinExistence type="predicted"/>
<dbReference type="EMBL" id="ML977349">
    <property type="protein sequence ID" value="KAF2108123.1"/>
    <property type="molecule type" value="Genomic_DNA"/>
</dbReference>
<evidence type="ECO:0000313" key="1">
    <source>
        <dbReference type="EMBL" id="KAF2108123.1"/>
    </source>
</evidence>
<accession>A0A6A5YMB7</accession>
<evidence type="ECO:0000313" key="2">
    <source>
        <dbReference type="Proteomes" id="UP000799770"/>
    </source>
</evidence>
<dbReference type="AlphaFoldDB" id="A0A6A5YMB7"/>
<dbReference type="OrthoDB" id="10417920at2759"/>
<protein>
    <submittedName>
        <fullName evidence="1">Uncharacterized protein</fullName>
    </submittedName>
</protein>
<dbReference type="Proteomes" id="UP000799770">
    <property type="component" value="Unassembled WGS sequence"/>
</dbReference>
<sequence length="201" mass="21838">MPGYSGPTQAQGQISAAGVYMSISFLPYTKFDYHNQKNLGPLADPREGKSEELPYTFYVSDYVIDPLGEPEMGVLVHGGKDCAGLAQSMSTHDANIVEPSPGNGVDGAKAPGTWFPKLKKFKLVGGNGKICGLTQDFTFTEYTEDDTFYWWDGITSSATGYCDVIKDASYDQCNTSDGAEFQTSRVMACVAYGSPNYCQNF</sequence>
<name>A0A6A5YMB7_9PLEO</name>
<keyword evidence="2" id="KW-1185">Reference proteome</keyword>
<gene>
    <name evidence="1" type="ORF">BDV96DRAFT_587811</name>
</gene>